<protein>
    <submittedName>
        <fullName evidence="2">Uncharacterized protein</fullName>
    </submittedName>
</protein>
<dbReference type="Proteomes" id="UP000596123">
    <property type="component" value="Segment"/>
</dbReference>
<keyword evidence="1" id="KW-0175">Coiled coil</keyword>
<evidence type="ECO:0000256" key="1">
    <source>
        <dbReference type="SAM" id="Coils"/>
    </source>
</evidence>
<evidence type="ECO:0000313" key="2">
    <source>
        <dbReference type="EMBL" id="QQO90476.1"/>
    </source>
</evidence>
<name>A0A7T8EPV9_9CAUD</name>
<dbReference type="EMBL" id="MW366843">
    <property type="protein sequence ID" value="QQO90476.1"/>
    <property type="molecule type" value="Genomic_DNA"/>
</dbReference>
<gene>
    <name evidence="2" type="ORF">pEaSNUABM5_00334</name>
</gene>
<sequence>MFYKELFSPEEHQTFLNLVGWRLIDSAVPKYLESSQHALKVRHSVIKYNRPSQITTPILPRIRTTTVMRLFRAIRDGNLGLPCAQLAALFDLGMGVPKQRDIAQYIRDYNPEHDPNGEALKSIRTMVVQYQRKVRRSLNNWQYLPPAEYVAQLLKMQRFIGLKENGYKKRLAVPDGIPVVLIYANSNVAEKEFTLVDAFMISALGYPVPFAQTALRKEFKAPKTFKSKALAGRSMYAMVMGIVYWPGEKAFKMMRMCRSLDIDDYTVLLDQFEDLQSKELRQASKHRMIDREHHEVMRTTVTKYEHRDDLTAKQAKRLAEAQEYFQQRRDALSQLDKLEKQAARELERTGPVASAHFCAVDAGTIVNRDQYLGVKNTLERTETILGGWGFETLSNAAVRDSEMTYIDGPKGRCWSL</sequence>
<evidence type="ECO:0000313" key="3">
    <source>
        <dbReference type="Proteomes" id="UP000596123"/>
    </source>
</evidence>
<organism evidence="2 3">
    <name type="scientific">Erwinia phage pEa_SNUABM_5</name>
    <dbReference type="NCBI Taxonomy" id="2797313"/>
    <lineage>
        <taxon>Viruses</taxon>
        <taxon>Duplodnaviria</taxon>
        <taxon>Heunggongvirae</taxon>
        <taxon>Uroviricota</taxon>
        <taxon>Caudoviricetes</taxon>
        <taxon>Rivsvirus</taxon>
        <taxon>Rivsvirus SNUABM5</taxon>
    </lineage>
</organism>
<proteinExistence type="predicted"/>
<reference evidence="2 3" key="1">
    <citation type="submission" date="2020-12" db="EMBL/GenBank/DDBJ databases">
        <title>Complete genome sequence of Erwinia phage pEa_SNUABM_5.</title>
        <authorList>
            <person name="Kim S.G."/>
            <person name="Lee S.B."/>
            <person name="Kwon J."/>
            <person name="Park S.C."/>
        </authorList>
    </citation>
    <scope>NUCLEOTIDE SEQUENCE [LARGE SCALE GENOMIC DNA]</scope>
</reference>
<keyword evidence="3" id="KW-1185">Reference proteome</keyword>
<accession>A0A7T8EPV9</accession>
<feature type="coiled-coil region" evidence="1">
    <location>
        <begin position="321"/>
        <end position="348"/>
    </location>
</feature>